<dbReference type="RefSeq" id="WP_142888433.1">
    <property type="nucleotide sequence ID" value="NZ_VIKR01000001.1"/>
</dbReference>
<evidence type="ECO:0000256" key="2">
    <source>
        <dbReference type="ARBA" id="ARBA00022475"/>
    </source>
</evidence>
<evidence type="ECO:0000256" key="6">
    <source>
        <dbReference type="ARBA" id="ARBA00023136"/>
    </source>
</evidence>
<evidence type="ECO:0000313" key="8">
    <source>
        <dbReference type="EMBL" id="TQV77073.1"/>
    </source>
</evidence>
<feature type="transmembrane region" description="Helical" evidence="7">
    <location>
        <begin position="234"/>
        <end position="258"/>
    </location>
</feature>
<feature type="transmembrane region" description="Helical" evidence="7">
    <location>
        <begin position="134"/>
        <end position="156"/>
    </location>
</feature>
<organism evidence="8 9">
    <name type="scientific">Aliikangiella marina</name>
    <dbReference type="NCBI Taxonomy" id="1712262"/>
    <lineage>
        <taxon>Bacteria</taxon>
        <taxon>Pseudomonadati</taxon>
        <taxon>Pseudomonadota</taxon>
        <taxon>Gammaproteobacteria</taxon>
        <taxon>Oceanospirillales</taxon>
        <taxon>Pleioneaceae</taxon>
        <taxon>Aliikangiella</taxon>
    </lineage>
</organism>
<evidence type="ECO:0000256" key="5">
    <source>
        <dbReference type="ARBA" id="ARBA00022989"/>
    </source>
</evidence>
<evidence type="ECO:0000313" key="9">
    <source>
        <dbReference type="Proteomes" id="UP000317839"/>
    </source>
</evidence>
<keyword evidence="9" id="KW-1185">Reference proteome</keyword>
<keyword evidence="6 7" id="KW-0472">Membrane</keyword>
<comment type="caution">
    <text evidence="8">The sequence shown here is derived from an EMBL/GenBank/DDBJ whole genome shotgun (WGS) entry which is preliminary data.</text>
</comment>
<dbReference type="InterPro" id="IPR023679">
    <property type="entry name" value="UPF0761_bac"/>
</dbReference>
<dbReference type="PANTHER" id="PTHR30213">
    <property type="entry name" value="INNER MEMBRANE PROTEIN YHJD"/>
    <property type="match status" value="1"/>
</dbReference>
<dbReference type="GO" id="GO:0005886">
    <property type="term" value="C:plasma membrane"/>
    <property type="evidence" value="ECO:0007669"/>
    <property type="project" value="UniProtKB-SubCell"/>
</dbReference>
<comment type="subcellular location">
    <subcellularLocation>
        <location evidence="1 7">Cell membrane</location>
        <topology evidence="1 7">Multi-pass membrane protein</topology>
    </subcellularLocation>
</comment>
<evidence type="ECO:0000256" key="7">
    <source>
        <dbReference type="HAMAP-Rule" id="MF_00672"/>
    </source>
</evidence>
<keyword evidence="5 7" id="KW-1133">Transmembrane helix</keyword>
<dbReference type="Pfam" id="PF03631">
    <property type="entry name" value="Virul_fac_BrkB"/>
    <property type="match status" value="1"/>
</dbReference>
<evidence type="ECO:0000256" key="1">
    <source>
        <dbReference type="ARBA" id="ARBA00004651"/>
    </source>
</evidence>
<feature type="transmembrane region" description="Helical" evidence="7">
    <location>
        <begin position="28"/>
        <end position="54"/>
    </location>
</feature>
<feature type="transmembrane region" description="Helical" evidence="7">
    <location>
        <begin position="176"/>
        <end position="194"/>
    </location>
</feature>
<dbReference type="Proteomes" id="UP000317839">
    <property type="component" value="Unassembled WGS sequence"/>
</dbReference>
<gene>
    <name evidence="8" type="ORF">FLL45_03720</name>
</gene>
<name>A0A545TIN9_9GAMM</name>
<feature type="transmembrane region" description="Helical" evidence="7">
    <location>
        <begin position="206"/>
        <end position="228"/>
    </location>
</feature>
<keyword evidence="4 7" id="KW-0812">Transmembrane</keyword>
<protein>
    <recommendedName>
        <fullName evidence="7">UPF0761 membrane protein FLL45_03720</fullName>
    </recommendedName>
</protein>
<evidence type="ECO:0000256" key="4">
    <source>
        <dbReference type="ARBA" id="ARBA00022692"/>
    </source>
</evidence>
<sequence length="397" mass="44497">MLEERIKYLLTFISFVFKRYGQNGCSSIAAELTVTSLLALVPLTAVVFALLAFIPSFQELGQQLQSIIFEYFVPSTGETVQTYLNEFVGKAKGLSGVGTLMLFVTALLLMRTIDSSFNKIWHVQTNKSFVRTILVYWAVLTLGPILLGSSLLITSYVKSLPVISNVVTDYGQWMTLWLPFLMACLAFSVMFYVIPNRKIPFSHAFGAGILTAGFFEVAKWCFGVFVASFSTYQFIFGALASIPLFLIWIYLSWAIVLLGAEICHAFDAFEMTSDVHREHPLIEVINLLLILANFQSRGESLDEMALDRLSAEGKRAINFDWIEKLVQFGLVTKTQQQSYCLLKAADEVSMQDLYEVAGRLVPEKADIENSQLPAETKNSLLNFADNLKRTLNGRLVI</sequence>
<dbReference type="InterPro" id="IPR017039">
    <property type="entry name" value="Virul_fac_BrkB"/>
</dbReference>
<proteinExistence type="inferred from homology"/>
<comment type="similarity">
    <text evidence="7">Belongs to the UPF0761 family.</text>
</comment>
<dbReference type="PANTHER" id="PTHR30213:SF0">
    <property type="entry name" value="UPF0761 MEMBRANE PROTEIN YIHY"/>
    <property type="match status" value="1"/>
</dbReference>
<dbReference type="EMBL" id="VIKR01000001">
    <property type="protein sequence ID" value="TQV77073.1"/>
    <property type="molecule type" value="Genomic_DNA"/>
</dbReference>
<evidence type="ECO:0000256" key="3">
    <source>
        <dbReference type="ARBA" id="ARBA00022519"/>
    </source>
</evidence>
<dbReference type="NCBIfam" id="TIGR00765">
    <property type="entry name" value="yihY_not_rbn"/>
    <property type="match status" value="1"/>
</dbReference>
<dbReference type="HAMAP" id="MF_00672">
    <property type="entry name" value="UPF0761"/>
    <property type="match status" value="1"/>
</dbReference>
<keyword evidence="3" id="KW-0997">Cell inner membrane</keyword>
<dbReference type="AlphaFoldDB" id="A0A545TIN9"/>
<feature type="transmembrane region" description="Helical" evidence="7">
    <location>
        <begin position="93"/>
        <end position="113"/>
    </location>
</feature>
<dbReference type="OrthoDB" id="9808671at2"/>
<accession>A0A545TIN9</accession>
<reference evidence="8 9" key="1">
    <citation type="submission" date="2019-06" db="EMBL/GenBank/DDBJ databases">
        <title>Draft genome of Aliikangiella marina GYP-15.</title>
        <authorList>
            <person name="Wang G."/>
        </authorList>
    </citation>
    <scope>NUCLEOTIDE SEQUENCE [LARGE SCALE GENOMIC DNA]</scope>
    <source>
        <strain evidence="8 9">GYP-15</strain>
    </source>
</reference>
<keyword evidence="2 7" id="KW-1003">Cell membrane</keyword>